<evidence type="ECO:0000256" key="1">
    <source>
        <dbReference type="SAM" id="MobiDB-lite"/>
    </source>
</evidence>
<dbReference type="EMBL" id="JBFOLJ010000001">
    <property type="protein sequence ID" value="KAL2557926.1"/>
    <property type="molecule type" value="Genomic_DNA"/>
</dbReference>
<dbReference type="PANTHER" id="PTHR33592:SF3">
    <property type="entry name" value="TRANSMEMBRANE PROTEIN"/>
    <property type="match status" value="1"/>
</dbReference>
<protein>
    <submittedName>
        <fullName evidence="2">Uncharacterized protein</fullName>
    </submittedName>
</protein>
<feature type="region of interest" description="Disordered" evidence="1">
    <location>
        <begin position="20"/>
        <end position="39"/>
    </location>
</feature>
<feature type="compositionally biased region" description="Polar residues" evidence="1">
    <location>
        <begin position="24"/>
        <end position="34"/>
    </location>
</feature>
<name>A0ABD1X7H0_9LAMI</name>
<dbReference type="Proteomes" id="UP001604277">
    <property type="component" value="Unassembled WGS sequence"/>
</dbReference>
<organism evidence="2 3">
    <name type="scientific">Forsythia ovata</name>
    <dbReference type="NCBI Taxonomy" id="205694"/>
    <lineage>
        <taxon>Eukaryota</taxon>
        <taxon>Viridiplantae</taxon>
        <taxon>Streptophyta</taxon>
        <taxon>Embryophyta</taxon>
        <taxon>Tracheophyta</taxon>
        <taxon>Spermatophyta</taxon>
        <taxon>Magnoliopsida</taxon>
        <taxon>eudicotyledons</taxon>
        <taxon>Gunneridae</taxon>
        <taxon>Pentapetalae</taxon>
        <taxon>asterids</taxon>
        <taxon>lamiids</taxon>
        <taxon>Lamiales</taxon>
        <taxon>Oleaceae</taxon>
        <taxon>Forsythieae</taxon>
        <taxon>Forsythia</taxon>
    </lineage>
</organism>
<gene>
    <name evidence="2" type="ORF">Fot_02665</name>
</gene>
<accession>A0ABD1X7H0</accession>
<reference evidence="3" key="1">
    <citation type="submission" date="2024-07" db="EMBL/GenBank/DDBJ databases">
        <title>Two chromosome-level genome assemblies of Korean endemic species Abeliophyllum distichum and Forsythia ovata (Oleaceae).</title>
        <authorList>
            <person name="Jang H."/>
        </authorList>
    </citation>
    <scope>NUCLEOTIDE SEQUENCE [LARGE SCALE GENOMIC DNA]</scope>
</reference>
<comment type="caution">
    <text evidence="2">The sequence shown here is derived from an EMBL/GenBank/DDBJ whole genome shotgun (WGS) entry which is preliminary data.</text>
</comment>
<dbReference type="PANTHER" id="PTHR33592">
    <property type="entry name" value="TRANSMEMBRANE PROTEIN"/>
    <property type="match status" value="1"/>
</dbReference>
<proteinExistence type="predicted"/>
<evidence type="ECO:0000313" key="3">
    <source>
        <dbReference type="Proteomes" id="UP001604277"/>
    </source>
</evidence>
<keyword evidence="3" id="KW-1185">Reference proteome</keyword>
<evidence type="ECO:0000313" key="2">
    <source>
        <dbReference type="EMBL" id="KAL2557926.1"/>
    </source>
</evidence>
<sequence length="178" mass="19464">MRPLNGEQWLKNNLVIQSLPRGTVPSSGGSTCTNIPGGKGRRRCTLAENEENFSGNAASALLAFPQVKADHFAVASKNNESQKQESSENNACGTWQIVHRMSGSGMQQAVHSLAFRIMRLFQPMLHLDTSSLKFYPCDLLFSEDLFDDPVAISHLTHLLDSISIGQSNNNSTDLSDLS</sequence>
<dbReference type="AlphaFoldDB" id="A0ABD1X7H0"/>